<protein>
    <recommendedName>
        <fullName evidence="7">Glycosyltransferase</fullName>
        <ecNumber evidence="7">2.4.1.-</ecNumber>
    </recommendedName>
</protein>
<evidence type="ECO:0000256" key="5">
    <source>
        <dbReference type="ARBA" id="ARBA00047606"/>
    </source>
</evidence>
<comment type="catalytic activity">
    <reaction evidence="5">
        <text>an anthocyanidin + UDP-alpha-D-glucose + H(+) = an anthocyanidin 3-O-beta-D-glucoside + UDP</text>
        <dbReference type="Rhea" id="RHEA:20093"/>
        <dbReference type="ChEBI" id="CHEBI:15378"/>
        <dbReference type="ChEBI" id="CHEBI:16307"/>
        <dbReference type="ChEBI" id="CHEBI:58223"/>
        <dbReference type="ChEBI" id="CHEBI:58885"/>
        <dbReference type="ChEBI" id="CHEBI:143576"/>
        <dbReference type="EC" id="2.4.1.115"/>
    </reaction>
</comment>
<keyword evidence="4 6" id="KW-0808">Transferase</keyword>
<dbReference type="AlphaFoldDB" id="B9HS63"/>
<dbReference type="FunFam" id="3.40.50.2000:FF:000101">
    <property type="entry name" value="Glycosyltransferase"/>
    <property type="match status" value="1"/>
</dbReference>
<sequence>MRHCLYFAELSCVIFPYTVVCRSLALLNLTSHSLARCVNCEVMEILKENKEEEIHVLMVAFPSQGHLNPMLRLGKCLVNKGLHVTLATTEFTRHRMLKSSTINPTSSTISISGVQVRFFSDGQSLNYDRMVNYESYKKSLAKFGTINLSNLIKEHFPSNGHKKLSCIINNPFVTWVADVAISHGIPCAMFWIQPCSLYAIYYRFYNKLNSFPTLTDPEMSVELPGLPLLNTEDLPSFVLPSNPYGIFPKLFSEMFQNMKMYKWVLGNSFFGLEKDAIESMADLCPISPIGPLVPPSLLGEDEDHDTGVEMWKAEDTCIEWLNKGAPSSVIYVSFGSLVVLSAKQMECMAKALKNSNSPFIWAVKKPDLQEPDGAGQLPLGFLEETKDQGVVVSWSPQTKVLAHPAIACFITHCGWNSMLETIAAGVPVIAYPKWSDQPTNAKLIVDVFRIGLRLRANQDGIVSTEEVERCIREIMDGPKSVELKSNARELRIAARKAVAGGGSSDKNTQLFVDEIIESCGSIN</sequence>
<dbReference type="SUPFAM" id="SSF53756">
    <property type="entry name" value="UDP-Glycosyltransferase/glycogen phosphorylase"/>
    <property type="match status" value="1"/>
</dbReference>
<dbReference type="InterPro" id="IPR035595">
    <property type="entry name" value="UDP_glycos_trans_CS"/>
</dbReference>
<dbReference type="PANTHER" id="PTHR11926:SF1441">
    <property type="entry name" value="GLYCOSYLTRANSFERASE"/>
    <property type="match status" value="1"/>
</dbReference>
<evidence type="ECO:0000313" key="10">
    <source>
        <dbReference type="Proteomes" id="UP000006729"/>
    </source>
</evidence>
<evidence type="ECO:0000256" key="3">
    <source>
        <dbReference type="ARBA" id="ARBA00022676"/>
    </source>
</evidence>
<dbReference type="HOGENOM" id="CLU_001724_0_1_1"/>
<reference evidence="9 10" key="1">
    <citation type="journal article" date="2006" name="Science">
        <title>The genome of black cottonwood, Populus trichocarpa (Torr. &amp; Gray).</title>
        <authorList>
            <person name="Tuskan G.A."/>
            <person name="Difazio S."/>
            <person name="Jansson S."/>
            <person name="Bohlmann J."/>
            <person name="Grigoriev I."/>
            <person name="Hellsten U."/>
            <person name="Putnam N."/>
            <person name="Ralph S."/>
            <person name="Rombauts S."/>
            <person name="Salamov A."/>
            <person name="Schein J."/>
            <person name="Sterck L."/>
            <person name="Aerts A."/>
            <person name="Bhalerao R.R."/>
            <person name="Bhalerao R.P."/>
            <person name="Blaudez D."/>
            <person name="Boerjan W."/>
            <person name="Brun A."/>
            <person name="Brunner A."/>
            <person name="Busov V."/>
            <person name="Campbell M."/>
            <person name="Carlson J."/>
            <person name="Chalot M."/>
            <person name="Chapman J."/>
            <person name="Chen G.L."/>
            <person name="Cooper D."/>
            <person name="Coutinho P.M."/>
            <person name="Couturier J."/>
            <person name="Covert S."/>
            <person name="Cronk Q."/>
            <person name="Cunningham R."/>
            <person name="Davis J."/>
            <person name="Degroeve S."/>
            <person name="Dejardin A."/>
            <person name="Depamphilis C."/>
            <person name="Detter J."/>
            <person name="Dirks B."/>
            <person name="Dubchak I."/>
            <person name="Duplessis S."/>
            <person name="Ehlting J."/>
            <person name="Ellis B."/>
            <person name="Gendler K."/>
            <person name="Goodstein D."/>
            <person name="Gribskov M."/>
            <person name="Grimwood J."/>
            <person name="Groover A."/>
            <person name="Gunter L."/>
            <person name="Hamberger B."/>
            <person name="Heinze B."/>
            <person name="Helariutta Y."/>
            <person name="Henrissat B."/>
            <person name="Holligan D."/>
            <person name="Holt R."/>
            <person name="Huang W."/>
            <person name="Islam-Faridi N."/>
            <person name="Jones S."/>
            <person name="Jones-Rhoades M."/>
            <person name="Jorgensen R."/>
            <person name="Joshi C."/>
            <person name="Kangasjarvi J."/>
            <person name="Karlsson J."/>
            <person name="Kelleher C."/>
            <person name="Kirkpatrick R."/>
            <person name="Kirst M."/>
            <person name="Kohler A."/>
            <person name="Kalluri U."/>
            <person name="Larimer F."/>
            <person name="Leebens-Mack J."/>
            <person name="Leple J.C."/>
            <person name="Locascio P."/>
            <person name="Lou Y."/>
            <person name="Lucas S."/>
            <person name="Martin F."/>
            <person name="Montanini B."/>
            <person name="Napoli C."/>
            <person name="Nelson D.R."/>
            <person name="Nelson C."/>
            <person name="Nieminen K."/>
            <person name="Nilsson O."/>
            <person name="Pereda V."/>
            <person name="Peter G."/>
            <person name="Philippe R."/>
            <person name="Pilate G."/>
            <person name="Poliakov A."/>
            <person name="Razumovskaya J."/>
            <person name="Richardson P."/>
            <person name="Rinaldi C."/>
            <person name="Ritland K."/>
            <person name="Rouze P."/>
            <person name="Ryaboy D."/>
            <person name="Schmutz J."/>
            <person name="Schrader J."/>
            <person name="Segerman B."/>
            <person name="Shin H."/>
            <person name="Siddiqui A."/>
            <person name="Sterky F."/>
            <person name="Terry A."/>
            <person name="Tsai C.J."/>
            <person name="Uberbacher E."/>
            <person name="Unneberg P."/>
            <person name="Vahala J."/>
            <person name="Wall K."/>
            <person name="Wessler S."/>
            <person name="Yang G."/>
            <person name="Yin T."/>
            <person name="Douglas C."/>
            <person name="Marra M."/>
            <person name="Sandberg G."/>
            <person name="Van de Peer Y."/>
            <person name="Rokhsar D."/>
        </authorList>
    </citation>
    <scope>NUCLEOTIDE SEQUENCE [LARGE SCALE GENOMIC DNA]</scope>
    <source>
        <strain evidence="10">cv. Nisqually</strain>
    </source>
</reference>
<dbReference type="EMBL" id="CM009298">
    <property type="protein sequence ID" value="PNT20508.2"/>
    <property type="molecule type" value="Genomic_DNA"/>
</dbReference>
<proteinExistence type="inferred from homology"/>
<dbReference type="InterPro" id="IPR058980">
    <property type="entry name" value="Glyco_transf_N"/>
</dbReference>
<dbReference type="FunFam" id="3.40.50.2000:FF:000019">
    <property type="entry name" value="Glycosyltransferase"/>
    <property type="match status" value="1"/>
</dbReference>
<name>B9HS63_POPTR</name>
<feature type="domain" description="Glycosyltransferase N-terminal" evidence="8">
    <location>
        <begin position="52"/>
        <end position="93"/>
    </location>
</feature>
<gene>
    <name evidence="9" type="ORF">POPTR_009G095500</name>
</gene>
<dbReference type="eggNOG" id="KOG1192">
    <property type="taxonomic scope" value="Eukaryota"/>
</dbReference>
<dbReference type="GO" id="GO:0047213">
    <property type="term" value="F:anthocyanidin 3-O-glucosyltransferase activity"/>
    <property type="evidence" value="ECO:0007669"/>
    <property type="project" value="UniProtKB-EC"/>
</dbReference>
<dbReference type="GO" id="GO:0005737">
    <property type="term" value="C:cytoplasm"/>
    <property type="evidence" value="ECO:0000318"/>
    <property type="project" value="GO_Central"/>
</dbReference>
<keyword evidence="3 6" id="KW-0328">Glycosyltransferase</keyword>
<dbReference type="GO" id="GO:0080044">
    <property type="term" value="F:quercetin 7-O-glucosyltransferase activity"/>
    <property type="evidence" value="ECO:0000318"/>
    <property type="project" value="GO_Central"/>
</dbReference>
<dbReference type="FunCoup" id="B9HS63">
    <property type="interactions" value="166"/>
</dbReference>
<dbReference type="EC" id="2.4.1.-" evidence="7"/>
<dbReference type="Pfam" id="PF00201">
    <property type="entry name" value="UDPGT"/>
    <property type="match status" value="1"/>
</dbReference>
<dbReference type="CDD" id="cd03784">
    <property type="entry name" value="GT1_Gtf-like"/>
    <property type="match status" value="1"/>
</dbReference>
<dbReference type="Proteomes" id="UP000006729">
    <property type="component" value="Chromosome 9"/>
</dbReference>
<dbReference type="InterPro" id="IPR002213">
    <property type="entry name" value="UDP_glucos_trans"/>
</dbReference>
<keyword evidence="10" id="KW-1185">Reference proteome</keyword>
<dbReference type="Pfam" id="PF26168">
    <property type="entry name" value="Glyco_transf_N"/>
    <property type="match status" value="1"/>
</dbReference>
<evidence type="ECO:0000256" key="6">
    <source>
        <dbReference type="RuleBase" id="RU003718"/>
    </source>
</evidence>
<comment type="pathway">
    <text evidence="1">Pigment biosynthesis; anthocyanin biosynthesis.</text>
</comment>
<dbReference type="Gene3D" id="3.40.50.2000">
    <property type="entry name" value="Glycogen Phosphorylase B"/>
    <property type="match status" value="2"/>
</dbReference>
<evidence type="ECO:0000256" key="1">
    <source>
        <dbReference type="ARBA" id="ARBA00004935"/>
    </source>
</evidence>
<evidence type="ECO:0000256" key="2">
    <source>
        <dbReference type="ARBA" id="ARBA00009995"/>
    </source>
</evidence>
<dbReference type="InParanoid" id="B9HS63"/>
<evidence type="ECO:0000313" key="9">
    <source>
        <dbReference type="EMBL" id="PNT20508.2"/>
    </source>
</evidence>
<dbReference type="GO" id="GO:0080043">
    <property type="term" value="F:quercetin 3-O-glucosyltransferase activity"/>
    <property type="evidence" value="ECO:0000318"/>
    <property type="project" value="GO_Central"/>
</dbReference>
<organism evidence="9 10">
    <name type="scientific">Populus trichocarpa</name>
    <name type="common">Western balsam poplar</name>
    <name type="synonym">Populus balsamifera subsp. trichocarpa</name>
    <dbReference type="NCBI Taxonomy" id="3694"/>
    <lineage>
        <taxon>Eukaryota</taxon>
        <taxon>Viridiplantae</taxon>
        <taxon>Streptophyta</taxon>
        <taxon>Embryophyta</taxon>
        <taxon>Tracheophyta</taxon>
        <taxon>Spermatophyta</taxon>
        <taxon>Magnoliopsida</taxon>
        <taxon>eudicotyledons</taxon>
        <taxon>Gunneridae</taxon>
        <taxon>Pentapetalae</taxon>
        <taxon>rosids</taxon>
        <taxon>fabids</taxon>
        <taxon>Malpighiales</taxon>
        <taxon>Salicaceae</taxon>
        <taxon>Saliceae</taxon>
        <taxon>Populus</taxon>
    </lineage>
</organism>
<evidence type="ECO:0000256" key="4">
    <source>
        <dbReference type="ARBA" id="ARBA00022679"/>
    </source>
</evidence>
<dbReference type="PANTHER" id="PTHR11926">
    <property type="entry name" value="GLUCOSYL/GLUCURONOSYL TRANSFERASES"/>
    <property type="match status" value="1"/>
</dbReference>
<evidence type="ECO:0000256" key="7">
    <source>
        <dbReference type="RuleBase" id="RU362057"/>
    </source>
</evidence>
<comment type="similarity">
    <text evidence="2 6">Belongs to the UDP-glycosyltransferase family.</text>
</comment>
<dbReference type="PROSITE" id="PS00375">
    <property type="entry name" value="UDPGT"/>
    <property type="match status" value="1"/>
</dbReference>
<dbReference type="UniPathway" id="UPA00009"/>
<dbReference type="GO" id="GO:0009718">
    <property type="term" value="P:anthocyanin-containing compound biosynthetic process"/>
    <property type="evidence" value="ECO:0007669"/>
    <property type="project" value="UniProtKB-UniPathway"/>
</dbReference>
<accession>B9HS63</accession>
<evidence type="ECO:0000259" key="8">
    <source>
        <dbReference type="Pfam" id="PF26168"/>
    </source>
</evidence>